<gene>
    <name evidence="5" type="ORF">DM826_11560</name>
</gene>
<comment type="subunit">
    <text evidence="2">Homodimer.</text>
</comment>
<evidence type="ECO:0000259" key="4">
    <source>
        <dbReference type="Pfam" id="PF08544"/>
    </source>
</evidence>
<accession>A0A3A6PJU1</accession>
<keyword evidence="5" id="KW-0418">Kinase</keyword>
<dbReference type="UniPathway" id="UPA00065"/>
<dbReference type="RefSeq" id="WP_120103582.1">
    <property type="nucleotide sequence ID" value="NZ_QKNY01000018.1"/>
</dbReference>
<dbReference type="Pfam" id="PF00288">
    <property type="entry name" value="GHMP_kinases_N"/>
    <property type="match status" value="1"/>
</dbReference>
<keyword evidence="6" id="KW-1185">Reference proteome</keyword>
<dbReference type="PANTHER" id="PTHR20861">
    <property type="entry name" value="HOMOSERINE/4-DIPHOSPHOCYTIDYL-2-C-METHYL-D-ERYTHRITOL KINASE"/>
    <property type="match status" value="1"/>
</dbReference>
<keyword evidence="2" id="KW-0328">Glycosyltransferase</keyword>
<dbReference type="EC" id="2.4.2.54" evidence="2"/>
<comment type="function">
    <text evidence="2">Catalyzes the condensation of 4-aminobenzoate (pABA) with 5-phospho-alpha-D-ribose 1-diphosphate (PRPP) to produce beta-ribofuranosylaminobenzene 5'-phosphate (beta-RFA-P).</text>
</comment>
<dbReference type="Gene3D" id="3.30.230.10">
    <property type="match status" value="1"/>
</dbReference>
<dbReference type="SUPFAM" id="SSF54211">
    <property type="entry name" value="Ribosomal protein S5 domain 2-like"/>
    <property type="match status" value="1"/>
</dbReference>
<evidence type="ECO:0000256" key="1">
    <source>
        <dbReference type="ARBA" id="ARBA00022679"/>
    </source>
</evidence>
<keyword evidence="1 2" id="KW-0808">Transferase</keyword>
<dbReference type="PANTHER" id="PTHR20861:SF6">
    <property type="entry name" value="BETA-RIBOFURANOSYLPHENOL 5'-PHOSPHATE SYNTHASE"/>
    <property type="match status" value="1"/>
</dbReference>
<dbReference type="Proteomes" id="UP000276588">
    <property type="component" value="Unassembled WGS sequence"/>
</dbReference>
<comment type="catalytic activity">
    <reaction evidence="2">
        <text>5-phospho-alpha-D-ribose 1-diphosphate + 4-hydroxybenzoate + H(+) = 4-(beta-D-ribofuranosyl)phenol 5'-phosphate + CO2 + diphosphate</text>
        <dbReference type="Rhea" id="RHEA:48556"/>
        <dbReference type="ChEBI" id="CHEBI:15378"/>
        <dbReference type="ChEBI" id="CHEBI:16526"/>
        <dbReference type="ChEBI" id="CHEBI:17879"/>
        <dbReference type="ChEBI" id="CHEBI:33019"/>
        <dbReference type="ChEBI" id="CHEBI:58017"/>
        <dbReference type="ChEBI" id="CHEBI:82767"/>
        <dbReference type="EC" id="2.4.2.54"/>
    </reaction>
</comment>
<comment type="caution">
    <text evidence="5">The sequence shown here is derived from an EMBL/GenBank/DDBJ whole genome shotgun (WGS) entry which is preliminary data.</text>
</comment>
<evidence type="ECO:0000313" key="5">
    <source>
        <dbReference type="EMBL" id="RJX42274.1"/>
    </source>
</evidence>
<dbReference type="PIRSF" id="PIRSF004884">
    <property type="entry name" value="Sugar_kin_arch"/>
    <property type="match status" value="1"/>
</dbReference>
<dbReference type="GO" id="GO:0043793">
    <property type="term" value="F:beta-ribofuranosylaminobenzene 5'-phosphate synthase activity"/>
    <property type="evidence" value="ECO:0007669"/>
    <property type="project" value="UniProtKB-EC"/>
</dbReference>
<dbReference type="InterPro" id="IPR020568">
    <property type="entry name" value="Ribosomal_Su5_D2-typ_SF"/>
</dbReference>
<dbReference type="GO" id="GO:0016301">
    <property type="term" value="F:kinase activity"/>
    <property type="evidence" value="ECO:0007669"/>
    <property type="project" value="UniProtKB-KW"/>
</dbReference>
<proteinExistence type="inferred from homology"/>
<sequence>MTQVAVGGRLHFGFSNLSLSHSRLYGALGVALDAPQVSLSATPAASINAPPAIESVAATVCAQLGVDGVSLQVDQQLPTHVGLGSGTQTMLTVATAVADAYDKGIAVREIAPALGRGGRSGIGVGTFEAGGFVLDGGHPTARFTTARPQDGDWTVPPIAARHRIPDHWRFLLVIPDSEPGRSGDVEDDSIRAAIERAEPAIADRISGLLTRRVLPAIAAGDADRFGAAVAEIGRLNGAWYTDEQGGVYRPPVGELVDSLSGSPAIYGAGQSSWGPTVYGVTDAAHADGARDAGRAALDAAGIDGTVDLVAGRNHGARVGGDPLDVTAKRA</sequence>
<feature type="domain" description="GHMP kinase N-terminal" evidence="3">
    <location>
        <begin position="55"/>
        <end position="121"/>
    </location>
</feature>
<dbReference type="GO" id="GO:0005524">
    <property type="term" value="F:ATP binding"/>
    <property type="evidence" value="ECO:0007669"/>
    <property type="project" value="UniProtKB-UniRule"/>
</dbReference>
<organism evidence="5 6">
    <name type="scientific">Halonotius aquaticus</name>
    <dbReference type="NCBI Taxonomy" id="2216978"/>
    <lineage>
        <taxon>Archaea</taxon>
        <taxon>Methanobacteriati</taxon>
        <taxon>Methanobacteriota</taxon>
        <taxon>Stenosarchaea group</taxon>
        <taxon>Halobacteria</taxon>
        <taxon>Halobacteriales</taxon>
        <taxon>Haloferacaceae</taxon>
        <taxon>Halonotius</taxon>
    </lineage>
</organism>
<dbReference type="EMBL" id="QKNY01000018">
    <property type="protein sequence ID" value="RJX42274.1"/>
    <property type="molecule type" value="Genomic_DNA"/>
</dbReference>
<comment type="similarity">
    <text evidence="2">Belongs to the beta-RFA-P synthase family.</text>
</comment>
<name>A0A3A6PJU1_9EURY</name>
<dbReference type="InterPro" id="IPR006204">
    <property type="entry name" value="GHMP_kinase_N_dom"/>
</dbReference>
<protein>
    <recommendedName>
        <fullName evidence="2">Beta-ribofuranosylaminobenzene 5'-phosphate synthase</fullName>
        <shortName evidence="2">Beta-RFA-P synthase</shortName>
        <ecNumber evidence="2">2.4.2.54</ecNumber>
    </recommendedName>
</protein>
<dbReference type="Pfam" id="PF08544">
    <property type="entry name" value="GHMP_kinases_C"/>
    <property type="match status" value="1"/>
</dbReference>
<dbReference type="OrthoDB" id="85156at2157"/>
<evidence type="ECO:0000259" key="3">
    <source>
        <dbReference type="Pfam" id="PF00288"/>
    </source>
</evidence>
<reference evidence="5 6" key="1">
    <citation type="submission" date="2018-06" db="EMBL/GenBank/DDBJ databases">
        <title>Halonotius sp. F13-13 a new haloarchaeeon isolated from a solar saltern from Isla Cristina, Huelva, Spain.</title>
        <authorList>
            <person name="Duran-Viseras A."/>
            <person name="Sanchez-Porro C."/>
            <person name="Ventosa A."/>
        </authorList>
    </citation>
    <scope>NUCLEOTIDE SEQUENCE [LARGE SCALE GENOMIC DNA]</scope>
    <source>
        <strain evidence="5 6">F13-13</strain>
    </source>
</reference>
<comment type="pathway">
    <text evidence="2">Cofactor biosynthesis; 5,6,7,8-tetrahydromethanopterin biosynthesis.</text>
</comment>
<dbReference type="AlphaFoldDB" id="A0A3A6PJU1"/>
<dbReference type="InterPro" id="IPR014721">
    <property type="entry name" value="Ribsml_uS5_D2-typ_fold_subgr"/>
</dbReference>
<dbReference type="InterPro" id="IPR013750">
    <property type="entry name" value="GHMP_kinase_C_dom"/>
</dbReference>
<dbReference type="InterPro" id="IPR004422">
    <property type="entry name" value="RFAP_synthase"/>
</dbReference>
<feature type="domain" description="GHMP kinase C-terminal" evidence="4">
    <location>
        <begin position="214"/>
        <end position="297"/>
    </location>
</feature>
<evidence type="ECO:0000256" key="2">
    <source>
        <dbReference type="PIRNR" id="PIRNR004884"/>
    </source>
</evidence>
<dbReference type="NCBIfam" id="TIGR00144">
    <property type="entry name" value="beta_RFAP_syn"/>
    <property type="match status" value="1"/>
</dbReference>
<evidence type="ECO:0000313" key="6">
    <source>
        <dbReference type="Proteomes" id="UP000276588"/>
    </source>
</evidence>